<dbReference type="RefSeq" id="WP_203741539.1">
    <property type="nucleotide sequence ID" value="NZ_BONF01000005.1"/>
</dbReference>
<keyword evidence="3" id="KW-1003">Cell membrane</keyword>
<feature type="transmembrane region" description="Helical" evidence="7">
    <location>
        <begin position="101"/>
        <end position="119"/>
    </location>
</feature>
<accession>A0A8J3JLE3</accession>
<dbReference type="AlphaFoldDB" id="A0A8J3JLE3"/>
<keyword evidence="10" id="KW-1185">Reference proteome</keyword>
<evidence type="ECO:0000256" key="4">
    <source>
        <dbReference type="ARBA" id="ARBA00022692"/>
    </source>
</evidence>
<gene>
    <name evidence="9" type="ORF">Cba03nite_06180</name>
</gene>
<dbReference type="InterPro" id="IPR045621">
    <property type="entry name" value="BPD_transp_1_N"/>
</dbReference>
<dbReference type="Proteomes" id="UP000601223">
    <property type="component" value="Unassembled WGS sequence"/>
</dbReference>
<evidence type="ECO:0000256" key="3">
    <source>
        <dbReference type="ARBA" id="ARBA00022475"/>
    </source>
</evidence>
<feature type="transmembrane region" description="Helical" evidence="7">
    <location>
        <begin position="166"/>
        <end position="187"/>
    </location>
</feature>
<name>A0A8J3JLE3_9ACTN</name>
<protein>
    <submittedName>
        <fullName evidence="9">ABC transporter permease</fullName>
    </submittedName>
</protein>
<reference evidence="9 10" key="1">
    <citation type="submission" date="2021-01" db="EMBL/GenBank/DDBJ databases">
        <title>Whole genome shotgun sequence of Catellatospora bangladeshensis NBRC 107357.</title>
        <authorList>
            <person name="Komaki H."/>
            <person name="Tamura T."/>
        </authorList>
    </citation>
    <scope>NUCLEOTIDE SEQUENCE [LARGE SCALE GENOMIC DNA]</scope>
    <source>
        <strain evidence="9 10">NBRC 107357</strain>
    </source>
</reference>
<dbReference type="Gene3D" id="1.10.3720.10">
    <property type="entry name" value="MetI-like"/>
    <property type="match status" value="1"/>
</dbReference>
<dbReference type="SUPFAM" id="SSF161098">
    <property type="entry name" value="MetI-like"/>
    <property type="match status" value="1"/>
</dbReference>
<dbReference type="EMBL" id="BONF01000005">
    <property type="protein sequence ID" value="GIF79269.1"/>
    <property type="molecule type" value="Genomic_DNA"/>
</dbReference>
<evidence type="ECO:0000313" key="10">
    <source>
        <dbReference type="Proteomes" id="UP000601223"/>
    </source>
</evidence>
<dbReference type="PROSITE" id="PS50928">
    <property type="entry name" value="ABC_TM1"/>
    <property type="match status" value="1"/>
</dbReference>
<keyword evidence="5 7" id="KW-1133">Transmembrane helix</keyword>
<dbReference type="GO" id="GO:0005886">
    <property type="term" value="C:plasma membrane"/>
    <property type="evidence" value="ECO:0007669"/>
    <property type="project" value="UniProtKB-SubCell"/>
</dbReference>
<evidence type="ECO:0000256" key="5">
    <source>
        <dbReference type="ARBA" id="ARBA00022989"/>
    </source>
</evidence>
<dbReference type="CDD" id="cd06261">
    <property type="entry name" value="TM_PBP2"/>
    <property type="match status" value="1"/>
</dbReference>
<evidence type="ECO:0000256" key="2">
    <source>
        <dbReference type="ARBA" id="ARBA00022448"/>
    </source>
</evidence>
<feature type="transmembrane region" description="Helical" evidence="7">
    <location>
        <begin position="131"/>
        <end position="154"/>
    </location>
</feature>
<evidence type="ECO:0000259" key="8">
    <source>
        <dbReference type="PROSITE" id="PS50928"/>
    </source>
</evidence>
<dbReference type="Pfam" id="PF19300">
    <property type="entry name" value="BPD_transp_1_N"/>
    <property type="match status" value="1"/>
</dbReference>
<keyword evidence="4 7" id="KW-0812">Transmembrane</keyword>
<feature type="transmembrane region" description="Helical" evidence="7">
    <location>
        <begin position="269"/>
        <end position="295"/>
    </location>
</feature>
<organism evidence="9 10">
    <name type="scientific">Catellatospora bangladeshensis</name>
    <dbReference type="NCBI Taxonomy" id="310355"/>
    <lineage>
        <taxon>Bacteria</taxon>
        <taxon>Bacillati</taxon>
        <taxon>Actinomycetota</taxon>
        <taxon>Actinomycetes</taxon>
        <taxon>Micromonosporales</taxon>
        <taxon>Micromonosporaceae</taxon>
        <taxon>Catellatospora</taxon>
    </lineage>
</organism>
<dbReference type="InterPro" id="IPR000515">
    <property type="entry name" value="MetI-like"/>
</dbReference>
<comment type="subcellular location">
    <subcellularLocation>
        <location evidence="1 7">Cell membrane</location>
        <topology evidence="1 7">Multi-pass membrane protein</topology>
    </subcellularLocation>
</comment>
<evidence type="ECO:0000256" key="1">
    <source>
        <dbReference type="ARBA" id="ARBA00004651"/>
    </source>
</evidence>
<comment type="similarity">
    <text evidence="7">Belongs to the binding-protein-dependent transport system permease family.</text>
</comment>
<comment type="caution">
    <text evidence="9">The sequence shown here is derived from an EMBL/GenBank/DDBJ whole genome shotgun (WGS) entry which is preliminary data.</text>
</comment>
<proteinExistence type="inferred from homology"/>
<dbReference type="GO" id="GO:0055085">
    <property type="term" value="P:transmembrane transport"/>
    <property type="evidence" value="ECO:0007669"/>
    <property type="project" value="InterPro"/>
</dbReference>
<feature type="transmembrane region" description="Helical" evidence="7">
    <location>
        <begin position="227"/>
        <end position="249"/>
    </location>
</feature>
<evidence type="ECO:0000256" key="7">
    <source>
        <dbReference type="RuleBase" id="RU363032"/>
    </source>
</evidence>
<dbReference type="PANTHER" id="PTHR43163">
    <property type="entry name" value="DIPEPTIDE TRANSPORT SYSTEM PERMEASE PROTEIN DPPB-RELATED"/>
    <property type="match status" value="1"/>
</dbReference>
<feature type="transmembrane region" description="Helical" evidence="7">
    <location>
        <begin position="12"/>
        <end position="30"/>
    </location>
</feature>
<dbReference type="Pfam" id="PF00528">
    <property type="entry name" value="BPD_transp_1"/>
    <property type="match status" value="1"/>
</dbReference>
<keyword evidence="6 7" id="KW-0472">Membrane</keyword>
<keyword evidence="2 7" id="KW-0813">Transport</keyword>
<sequence>MGRYALRRLLQAIPVFIGTTFLIWFLVWGLPGDPFAGRCGEKKCPEAYVTYMTEKFNLDEPLPVQYLMYLKNLITGNFGQTFNGTEIGELLAQAFPISMKLALVAVVAEALIGITAGVLTGLRRGSFIDNLVLVSTLVLIAVPIFVIGLVARYALGLSSVSPDAPFVELIIPGIILASGSMAYITRLTRVNLVENRRADYVRTAVAKGLTPSRVTGVHLLRNSMIPVVTWLGLDLGALMGGAIVTEGIFNIRGIGGLLFGAINRRESGVVVSIVAILVLVYLVVNLLVDLLYGVLDPRIRYE</sequence>
<evidence type="ECO:0000313" key="9">
    <source>
        <dbReference type="EMBL" id="GIF79269.1"/>
    </source>
</evidence>
<evidence type="ECO:0000256" key="6">
    <source>
        <dbReference type="ARBA" id="ARBA00023136"/>
    </source>
</evidence>
<dbReference type="PANTHER" id="PTHR43163:SF7">
    <property type="entry name" value="DIPEPTIDE-TRANSPORT INTEGRAL MEMBRANE PROTEIN ABC TRANSPORTER DPPB-RELATED"/>
    <property type="match status" value="1"/>
</dbReference>
<dbReference type="InterPro" id="IPR035906">
    <property type="entry name" value="MetI-like_sf"/>
</dbReference>
<feature type="domain" description="ABC transmembrane type-1" evidence="8">
    <location>
        <begin position="95"/>
        <end position="288"/>
    </location>
</feature>